<protein>
    <submittedName>
        <fullName evidence="1">17806_t:CDS:1</fullName>
    </submittedName>
</protein>
<gene>
    <name evidence="1" type="ORF">RFULGI_LOCUS16377</name>
</gene>
<keyword evidence="2" id="KW-1185">Reference proteome</keyword>
<proteinExistence type="predicted"/>
<comment type="caution">
    <text evidence="1">The sequence shown here is derived from an EMBL/GenBank/DDBJ whole genome shotgun (WGS) entry which is preliminary data.</text>
</comment>
<sequence length="76" mass="8329">GLEFSEGADTEFFFKPLKDSDSFLDFDTASGVTNEVYAEAGVIVVFMLAGLFTWEVMIFCDVEDVDTEGVEDVDVG</sequence>
<evidence type="ECO:0000313" key="1">
    <source>
        <dbReference type="EMBL" id="CAG8787364.1"/>
    </source>
</evidence>
<dbReference type="Proteomes" id="UP000789396">
    <property type="component" value="Unassembled WGS sequence"/>
</dbReference>
<reference evidence="1" key="1">
    <citation type="submission" date="2021-06" db="EMBL/GenBank/DDBJ databases">
        <authorList>
            <person name="Kallberg Y."/>
            <person name="Tangrot J."/>
            <person name="Rosling A."/>
        </authorList>
    </citation>
    <scope>NUCLEOTIDE SEQUENCE</scope>
    <source>
        <strain evidence="1">IN212</strain>
    </source>
</reference>
<organism evidence="1 2">
    <name type="scientific">Racocetra fulgida</name>
    <dbReference type="NCBI Taxonomy" id="60492"/>
    <lineage>
        <taxon>Eukaryota</taxon>
        <taxon>Fungi</taxon>
        <taxon>Fungi incertae sedis</taxon>
        <taxon>Mucoromycota</taxon>
        <taxon>Glomeromycotina</taxon>
        <taxon>Glomeromycetes</taxon>
        <taxon>Diversisporales</taxon>
        <taxon>Gigasporaceae</taxon>
        <taxon>Racocetra</taxon>
    </lineage>
</organism>
<accession>A0A9N9JQB1</accession>
<name>A0A9N9JQB1_9GLOM</name>
<dbReference type="AlphaFoldDB" id="A0A9N9JQB1"/>
<evidence type="ECO:0000313" key="2">
    <source>
        <dbReference type="Proteomes" id="UP000789396"/>
    </source>
</evidence>
<feature type="non-terminal residue" evidence="1">
    <location>
        <position position="76"/>
    </location>
</feature>
<feature type="non-terminal residue" evidence="1">
    <location>
        <position position="1"/>
    </location>
</feature>
<dbReference type="EMBL" id="CAJVPZ010057855">
    <property type="protein sequence ID" value="CAG8787364.1"/>
    <property type="molecule type" value="Genomic_DNA"/>
</dbReference>